<dbReference type="AlphaFoldDB" id="A0A4Y9T1S7"/>
<keyword evidence="1" id="KW-0812">Transmembrane</keyword>
<organism evidence="2 3">
    <name type="scientific">Massilia horti</name>
    <dbReference type="NCBI Taxonomy" id="2562153"/>
    <lineage>
        <taxon>Bacteria</taxon>
        <taxon>Pseudomonadati</taxon>
        <taxon>Pseudomonadota</taxon>
        <taxon>Betaproteobacteria</taxon>
        <taxon>Burkholderiales</taxon>
        <taxon>Oxalobacteraceae</taxon>
        <taxon>Telluria group</taxon>
        <taxon>Massilia</taxon>
    </lineage>
</organism>
<protein>
    <recommendedName>
        <fullName evidence="4">Superinfection exclusion protein B</fullName>
    </recommendedName>
</protein>
<accession>A0A4Y9T1S7</accession>
<dbReference type="Proteomes" id="UP000297258">
    <property type="component" value="Unassembled WGS sequence"/>
</dbReference>
<sequence>MGVVNEIQEGIKAFGEIAVKPLLALAFGSGFLIFAPVSILGPAGMTELVSEYRPWVGGTFTLSCAYLLAHAVKYLTDSLRGWQAARSLDKQRTKWLASLTPDEKGRLIPYIRDERASVTFPIEDGVVGGLQRKGILYRASNLGHAIRGFPYNLQPWAREALLARPEFLDGAEEVARGQHDWMAL</sequence>
<evidence type="ECO:0000313" key="2">
    <source>
        <dbReference type="EMBL" id="TFW32950.1"/>
    </source>
</evidence>
<keyword evidence="3" id="KW-1185">Reference proteome</keyword>
<dbReference type="InterPro" id="IPR025982">
    <property type="entry name" value="SieB"/>
</dbReference>
<keyword evidence="1" id="KW-0472">Membrane</keyword>
<gene>
    <name evidence="2" type="ORF">E4O92_08480</name>
</gene>
<evidence type="ECO:0000313" key="3">
    <source>
        <dbReference type="Proteomes" id="UP000297258"/>
    </source>
</evidence>
<dbReference type="Pfam" id="PF14163">
    <property type="entry name" value="SieB"/>
    <property type="match status" value="1"/>
</dbReference>
<feature type="transmembrane region" description="Helical" evidence="1">
    <location>
        <begin position="55"/>
        <end position="76"/>
    </location>
</feature>
<comment type="caution">
    <text evidence="2">The sequence shown here is derived from an EMBL/GenBank/DDBJ whole genome shotgun (WGS) entry which is preliminary data.</text>
</comment>
<evidence type="ECO:0000256" key="1">
    <source>
        <dbReference type="SAM" id="Phobius"/>
    </source>
</evidence>
<name>A0A4Y9T1S7_9BURK</name>
<keyword evidence="1" id="KW-1133">Transmembrane helix</keyword>
<dbReference type="EMBL" id="SPUM01000047">
    <property type="protein sequence ID" value="TFW32950.1"/>
    <property type="molecule type" value="Genomic_DNA"/>
</dbReference>
<evidence type="ECO:0008006" key="4">
    <source>
        <dbReference type="Google" id="ProtNLM"/>
    </source>
</evidence>
<proteinExistence type="predicted"/>
<dbReference type="OrthoDB" id="7068743at2"/>
<feature type="transmembrane region" description="Helical" evidence="1">
    <location>
        <begin position="22"/>
        <end position="43"/>
    </location>
</feature>
<reference evidence="2 3" key="1">
    <citation type="submission" date="2019-03" db="EMBL/GenBank/DDBJ databases">
        <title>Draft genome of Massilia hortus sp. nov., a novel bacterial species of the Oxalobacteraceae family.</title>
        <authorList>
            <person name="Peta V."/>
            <person name="Raths R."/>
            <person name="Bucking H."/>
        </authorList>
    </citation>
    <scope>NUCLEOTIDE SEQUENCE [LARGE SCALE GENOMIC DNA]</scope>
    <source>
        <strain evidence="2 3">ONC3</strain>
    </source>
</reference>